<dbReference type="Proteomes" id="UP000287033">
    <property type="component" value="Unassembled WGS sequence"/>
</dbReference>
<feature type="region of interest" description="Disordered" evidence="1">
    <location>
        <begin position="35"/>
        <end position="103"/>
    </location>
</feature>
<organism evidence="2 3">
    <name type="scientific">Chiloscyllium punctatum</name>
    <name type="common">Brownbanded bambooshark</name>
    <name type="synonym">Hemiscyllium punctatum</name>
    <dbReference type="NCBI Taxonomy" id="137246"/>
    <lineage>
        <taxon>Eukaryota</taxon>
        <taxon>Metazoa</taxon>
        <taxon>Chordata</taxon>
        <taxon>Craniata</taxon>
        <taxon>Vertebrata</taxon>
        <taxon>Chondrichthyes</taxon>
        <taxon>Elasmobranchii</taxon>
        <taxon>Galeomorphii</taxon>
        <taxon>Galeoidea</taxon>
        <taxon>Orectolobiformes</taxon>
        <taxon>Hemiscylliidae</taxon>
        <taxon>Chiloscyllium</taxon>
    </lineage>
</organism>
<evidence type="ECO:0000313" key="3">
    <source>
        <dbReference type="Proteomes" id="UP000287033"/>
    </source>
</evidence>
<evidence type="ECO:0000256" key="1">
    <source>
        <dbReference type="SAM" id="MobiDB-lite"/>
    </source>
</evidence>
<sequence length="168" mass="18314">MATHGSYFTGMPKLGSVGLDFRSTALSRAEWPDFGFLLPGQHQGSSDRRNRGRGQAGPGQSHRDKTGSPTGDQTVAAPPPPALSPAPHLPLPPHAPLPLPQTHHRRVTAFFEFAPHPVQVTGDPRVKDIRDVIPALRGQNREKEKLHLYSSSRILGNHLPGRESAREL</sequence>
<evidence type="ECO:0000313" key="2">
    <source>
        <dbReference type="EMBL" id="GCC38860.1"/>
    </source>
</evidence>
<feature type="non-terminal residue" evidence="2">
    <location>
        <position position="168"/>
    </location>
</feature>
<accession>A0A401T894</accession>
<dbReference type="AlphaFoldDB" id="A0A401T894"/>
<keyword evidence="3" id="KW-1185">Reference proteome</keyword>
<reference evidence="2 3" key="1">
    <citation type="journal article" date="2018" name="Nat. Ecol. Evol.">
        <title>Shark genomes provide insights into elasmobranch evolution and the origin of vertebrates.</title>
        <authorList>
            <person name="Hara Y"/>
            <person name="Yamaguchi K"/>
            <person name="Onimaru K"/>
            <person name="Kadota M"/>
            <person name="Koyanagi M"/>
            <person name="Keeley SD"/>
            <person name="Tatsumi K"/>
            <person name="Tanaka K"/>
            <person name="Motone F"/>
            <person name="Kageyama Y"/>
            <person name="Nozu R"/>
            <person name="Adachi N"/>
            <person name="Nishimura O"/>
            <person name="Nakagawa R"/>
            <person name="Tanegashima C"/>
            <person name="Kiyatake I"/>
            <person name="Matsumoto R"/>
            <person name="Murakumo K"/>
            <person name="Nishida K"/>
            <person name="Terakita A"/>
            <person name="Kuratani S"/>
            <person name="Sato K"/>
            <person name="Hyodo S Kuraku.S."/>
        </authorList>
    </citation>
    <scope>NUCLEOTIDE SEQUENCE [LARGE SCALE GENOMIC DNA]</scope>
</reference>
<name>A0A401T894_CHIPU</name>
<protein>
    <submittedName>
        <fullName evidence="2">Uncharacterized protein</fullName>
    </submittedName>
</protein>
<comment type="caution">
    <text evidence="2">The sequence shown here is derived from an EMBL/GenBank/DDBJ whole genome shotgun (WGS) entry which is preliminary data.</text>
</comment>
<dbReference type="EMBL" id="BEZZ01011278">
    <property type="protein sequence ID" value="GCC38860.1"/>
    <property type="molecule type" value="Genomic_DNA"/>
</dbReference>
<gene>
    <name evidence="2" type="ORF">chiPu_0022790</name>
</gene>
<feature type="compositionally biased region" description="Pro residues" evidence="1">
    <location>
        <begin position="77"/>
        <end position="99"/>
    </location>
</feature>
<proteinExistence type="predicted"/>